<dbReference type="Pfam" id="PF14472">
    <property type="entry name" value="DUF4429"/>
    <property type="match status" value="1"/>
</dbReference>
<proteinExistence type="predicted"/>
<dbReference type="Proteomes" id="UP000000851">
    <property type="component" value="Chromosome"/>
</dbReference>
<protein>
    <recommendedName>
        <fullName evidence="1">DUF4429 domain-containing protein</fullName>
    </recommendedName>
</protein>
<evidence type="ECO:0000313" key="3">
    <source>
        <dbReference type="Proteomes" id="UP000000851"/>
    </source>
</evidence>
<dbReference type="HOGENOM" id="CLU_1522495_0_0_11"/>
<name>C7PX94_CATAD</name>
<keyword evidence="3" id="KW-1185">Reference proteome</keyword>
<dbReference type="AlphaFoldDB" id="C7PX94"/>
<evidence type="ECO:0000259" key="1">
    <source>
        <dbReference type="Pfam" id="PF14472"/>
    </source>
</evidence>
<feature type="domain" description="DUF4429" evidence="1">
    <location>
        <begin position="20"/>
        <end position="102"/>
    </location>
</feature>
<gene>
    <name evidence="2" type="ordered locus">Caci_0495</name>
</gene>
<dbReference type="OrthoDB" id="5996503at2"/>
<accession>C7PX94</accession>
<sequence length="176" mass="18583">MSTSPGMFGPVSAKGRTGQISFDGRAITITRGGILARGLSGSGTTTVPIEQVTGVDFKPTGANHGRITILVAGTVAPRQNSTRSSTDPMTVDFTLHSNDFRRVRDAIDTALRNRTAMTTSGWTMPPPPPPPGWAPPTMPAQEPSLADQIGNLARLKEHGHLSEEEFAVAKAKLLGL</sequence>
<evidence type="ECO:0000313" key="2">
    <source>
        <dbReference type="EMBL" id="ACU69445.1"/>
    </source>
</evidence>
<reference evidence="2 3" key="1">
    <citation type="journal article" date="2009" name="Stand. Genomic Sci.">
        <title>Complete genome sequence of Catenulispora acidiphila type strain (ID 139908).</title>
        <authorList>
            <person name="Copeland A."/>
            <person name="Lapidus A."/>
            <person name="Glavina Del Rio T."/>
            <person name="Nolan M."/>
            <person name="Lucas S."/>
            <person name="Chen F."/>
            <person name="Tice H."/>
            <person name="Cheng J.F."/>
            <person name="Bruce D."/>
            <person name="Goodwin L."/>
            <person name="Pitluck S."/>
            <person name="Mikhailova N."/>
            <person name="Pati A."/>
            <person name="Ivanova N."/>
            <person name="Mavromatis K."/>
            <person name="Chen A."/>
            <person name="Palaniappan K."/>
            <person name="Chain P."/>
            <person name="Land M."/>
            <person name="Hauser L."/>
            <person name="Chang Y.J."/>
            <person name="Jeffries C.D."/>
            <person name="Chertkov O."/>
            <person name="Brettin T."/>
            <person name="Detter J.C."/>
            <person name="Han C."/>
            <person name="Ali Z."/>
            <person name="Tindall B.J."/>
            <person name="Goker M."/>
            <person name="Bristow J."/>
            <person name="Eisen J.A."/>
            <person name="Markowitz V."/>
            <person name="Hugenholtz P."/>
            <person name="Kyrpides N.C."/>
            <person name="Klenk H.P."/>
        </authorList>
    </citation>
    <scope>NUCLEOTIDE SEQUENCE [LARGE SCALE GENOMIC DNA]</scope>
    <source>
        <strain evidence="3">DSM 44928 / JCM 14897 / NBRC 102108 / NRRL B-24433 / ID139908</strain>
    </source>
</reference>
<dbReference type="EMBL" id="CP001700">
    <property type="protein sequence ID" value="ACU69445.1"/>
    <property type="molecule type" value="Genomic_DNA"/>
</dbReference>
<organism evidence="2 3">
    <name type="scientific">Catenulispora acidiphila (strain DSM 44928 / JCM 14897 / NBRC 102108 / NRRL B-24433 / ID139908)</name>
    <dbReference type="NCBI Taxonomy" id="479433"/>
    <lineage>
        <taxon>Bacteria</taxon>
        <taxon>Bacillati</taxon>
        <taxon>Actinomycetota</taxon>
        <taxon>Actinomycetes</taxon>
        <taxon>Catenulisporales</taxon>
        <taxon>Catenulisporaceae</taxon>
        <taxon>Catenulispora</taxon>
    </lineage>
</organism>
<dbReference type="InterPro" id="IPR027860">
    <property type="entry name" value="DUF4429"/>
</dbReference>
<dbReference type="KEGG" id="cai:Caci_0495"/>
<dbReference type="InParanoid" id="C7PX94"/>